<evidence type="ECO:0000313" key="6">
    <source>
        <dbReference type="Proteomes" id="UP000327118"/>
    </source>
</evidence>
<evidence type="ECO:0008006" key="7">
    <source>
        <dbReference type="Google" id="ProtNLM"/>
    </source>
</evidence>
<dbReference type="GO" id="GO:0050661">
    <property type="term" value="F:NADP binding"/>
    <property type="evidence" value="ECO:0007669"/>
    <property type="project" value="InterPro"/>
</dbReference>
<organism evidence="5 6">
    <name type="scientific">Aspergillus coremiiformis</name>
    <dbReference type="NCBI Taxonomy" id="138285"/>
    <lineage>
        <taxon>Eukaryota</taxon>
        <taxon>Fungi</taxon>
        <taxon>Dikarya</taxon>
        <taxon>Ascomycota</taxon>
        <taxon>Pezizomycotina</taxon>
        <taxon>Eurotiomycetes</taxon>
        <taxon>Eurotiomycetidae</taxon>
        <taxon>Eurotiales</taxon>
        <taxon>Aspergillaceae</taxon>
        <taxon>Aspergillus</taxon>
        <taxon>Aspergillus subgen. Circumdati</taxon>
    </lineage>
</organism>
<dbReference type="SUPFAM" id="SSF51905">
    <property type="entry name" value="FAD/NAD(P)-binding domain"/>
    <property type="match status" value="2"/>
</dbReference>
<keyword evidence="3" id="KW-0521">NADP</keyword>
<dbReference type="Gene3D" id="3.50.50.60">
    <property type="entry name" value="FAD/NAD(P)-binding domain"/>
    <property type="match status" value="2"/>
</dbReference>
<dbReference type="InterPro" id="IPR050775">
    <property type="entry name" value="FAD-binding_Monooxygenases"/>
</dbReference>
<dbReference type="Pfam" id="PF00743">
    <property type="entry name" value="FMO-like"/>
    <property type="match status" value="1"/>
</dbReference>
<evidence type="ECO:0000256" key="2">
    <source>
        <dbReference type="ARBA" id="ARBA00022827"/>
    </source>
</evidence>
<keyword evidence="2" id="KW-0274">FAD</keyword>
<dbReference type="Proteomes" id="UP000327118">
    <property type="component" value="Unassembled WGS sequence"/>
</dbReference>
<dbReference type="EMBL" id="ML739096">
    <property type="protein sequence ID" value="KAE8353515.1"/>
    <property type="molecule type" value="Genomic_DNA"/>
</dbReference>
<evidence type="ECO:0000256" key="4">
    <source>
        <dbReference type="ARBA" id="ARBA00023002"/>
    </source>
</evidence>
<name>A0A5N6Z7B1_9EURO</name>
<dbReference type="OrthoDB" id="66881at2759"/>
<dbReference type="InterPro" id="IPR020946">
    <property type="entry name" value="Flavin_mOase-like"/>
</dbReference>
<dbReference type="PANTHER" id="PTHR43098:SF5">
    <property type="entry name" value="DUAL-FUNCTIONAL MONOOXYGENASE_METHYLTRANSFERASE PSOF"/>
    <property type="match status" value="1"/>
</dbReference>
<reference evidence="6" key="1">
    <citation type="submission" date="2019-04" db="EMBL/GenBank/DDBJ databases">
        <title>Friends and foes A comparative genomics studyof 23 Aspergillus species from section Flavi.</title>
        <authorList>
            <consortium name="DOE Joint Genome Institute"/>
            <person name="Kjaerbolling I."/>
            <person name="Vesth T."/>
            <person name="Frisvad J.C."/>
            <person name="Nybo J.L."/>
            <person name="Theobald S."/>
            <person name="Kildgaard S."/>
            <person name="Isbrandt T."/>
            <person name="Kuo A."/>
            <person name="Sato A."/>
            <person name="Lyhne E.K."/>
            <person name="Kogle M.E."/>
            <person name="Wiebenga A."/>
            <person name="Kun R.S."/>
            <person name="Lubbers R.J."/>
            <person name="Makela M.R."/>
            <person name="Barry K."/>
            <person name="Chovatia M."/>
            <person name="Clum A."/>
            <person name="Daum C."/>
            <person name="Haridas S."/>
            <person name="He G."/>
            <person name="LaButti K."/>
            <person name="Lipzen A."/>
            <person name="Mondo S."/>
            <person name="Riley R."/>
            <person name="Salamov A."/>
            <person name="Simmons B.A."/>
            <person name="Magnuson J.K."/>
            <person name="Henrissat B."/>
            <person name="Mortensen U.H."/>
            <person name="Larsen T.O."/>
            <person name="Devries R.P."/>
            <person name="Grigoriev I.V."/>
            <person name="Machida M."/>
            <person name="Baker S.E."/>
            <person name="Andersen M.R."/>
        </authorList>
    </citation>
    <scope>NUCLEOTIDE SEQUENCE [LARGE SCALE GENOMIC DNA]</scope>
    <source>
        <strain evidence="6">CBS 553.77</strain>
    </source>
</reference>
<dbReference type="GO" id="GO:0004499">
    <property type="term" value="F:N,N-dimethylaniline monooxygenase activity"/>
    <property type="evidence" value="ECO:0007669"/>
    <property type="project" value="InterPro"/>
</dbReference>
<dbReference type="InterPro" id="IPR036188">
    <property type="entry name" value="FAD/NAD-bd_sf"/>
</dbReference>
<evidence type="ECO:0000256" key="3">
    <source>
        <dbReference type="ARBA" id="ARBA00022857"/>
    </source>
</evidence>
<evidence type="ECO:0000313" key="5">
    <source>
        <dbReference type="EMBL" id="KAE8353515.1"/>
    </source>
</evidence>
<protein>
    <recommendedName>
        <fullName evidence="7">Cyclohexanone monooxygenase</fullName>
    </recommendedName>
</protein>
<dbReference type="GO" id="GO:0050660">
    <property type="term" value="F:flavin adenine dinucleotide binding"/>
    <property type="evidence" value="ECO:0007669"/>
    <property type="project" value="InterPro"/>
</dbReference>
<evidence type="ECO:0000256" key="1">
    <source>
        <dbReference type="ARBA" id="ARBA00022630"/>
    </source>
</evidence>
<sequence length="546" mass="60640">MAQEHHLDALVVGAGFGGIYALYSLLKEGLTAQAIDNAPDVGGTWYWNRYPGALSDSWSHLYRFTFDPELLRSYPWRKRYLTQPEILKYLQHVVERYHLRPHMQFSTRMQNAEWNDATKTWTVRCHTGDVFHVRYLFTALGLLLKAHIPAMPGIERFQGEIHHTSDWTPDVALENQRVGVIGVGSTGVQVVSAIADQVKSLHVFVRHPQYVVPSGNRDVTAPERDLINQNYRAILADARTSTFAMGTPEPSRTLRSLSPADRALLMEELWQTGNGFMFMVGGFSDIVTDDAANEEMAQFIRNKIAGIVEDPQKRAVLTPREPYGRRPLCNDGYYEAFNRDNVFAVDVSTHAITEVTPDGIRTADGTVHELDVIIFATGFDAMDGSYAGVGIQGRGGQNLYDLWKPSGPSSYIGMSVSGFPNLLLVNGPHMVFANIPLSLETSVDFTMDLVRRSEEISTRTGCQCEIEASEEAQRAWTDESRSSLAGTVFEKLPSWLLGKNIDGKAPSVPFYFGGLGKFRALLADIKAKGFEGFQSPLGPAGPKTRL</sequence>
<keyword evidence="1" id="KW-0285">Flavoprotein</keyword>
<proteinExistence type="predicted"/>
<keyword evidence="4" id="KW-0560">Oxidoreductase</keyword>
<dbReference type="PANTHER" id="PTHR43098">
    <property type="entry name" value="L-ORNITHINE N(5)-MONOOXYGENASE-RELATED"/>
    <property type="match status" value="1"/>
</dbReference>
<dbReference type="AlphaFoldDB" id="A0A5N6Z7B1"/>
<accession>A0A5N6Z7B1</accession>
<gene>
    <name evidence="5" type="ORF">BDV28DRAFT_133020</name>
</gene>
<keyword evidence="6" id="KW-1185">Reference proteome</keyword>